<dbReference type="GO" id="GO:0016020">
    <property type="term" value="C:membrane"/>
    <property type="evidence" value="ECO:0007669"/>
    <property type="project" value="UniProtKB-SubCell"/>
</dbReference>
<dbReference type="AlphaFoldDB" id="A0A251VED5"/>
<dbReference type="SUPFAM" id="SSF103481">
    <property type="entry name" value="Multidrug resistance efflux transporter EmrE"/>
    <property type="match status" value="1"/>
</dbReference>
<evidence type="ECO:0000256" key="6">
    <source>
        <dbReference type="ARBA" id="ARBA00023136"/>
    </source>
</evidence>
<dbReference type="InParanoid" id="A0A251VED5"/>
<dbReference type="GO" id="GO:0022857">
    <property type="term" value="F:transmembrane transporter activity"/>
    <property type="evidence" value="ECO:0000318"/>
    <property type="project" value="GO_Central"/>
</dbReference>
<dbReference type="PANTHER" id="PTHR31376:SF1">
    <property type="entry name" value="PURINE PERMEASE 2"/>
    <property type="match status" value="1"/>
</dbReference>
<evidence type="ECO:0000256" key="4">
    <source>
        <dbReference type="ARBA" id="ARBA00022692"/>
    </source>
</evidence>
<feature type="transmembrane region" description="Helical" evidence="7">
    <location>
        <begin position="119"/>
        <end position="138"/>
    </location>
</feature>
<dbReference type="EMBL" id="CM007891">
    <property type="protein sequence ID" value="OTG33955.1"/>
    <property type="molecule type" value="Genomic_DNA"/>
</dbReference>
<dbReference type="GO" id="GO:0015211">
    <property type="term" value="F:purine nucleoside transmembrane transporter activity"/>
    <property type="evidence" value="ECO:0007669"/>
    <property type="project" value="InterPro"/>
</dbReference>
<accession>A0A251VED5</accession>
<dbReference type="PANTHER" id="PTHR31376">
    <property type="entry name" value="OS09G0467300 PROTEIN-RELATED"/>
    <property type="match status" value="1"/>
</dbReference>
<evidence type="ECO:0000256" key="3">
    <source>
        <dbReference type="ARBA" id="ARBA00022448"/>
    </source>
</evidence>
<dbReference type="STRING" id="4232.A0A251VED5"/>
<dbReference type="GO" id="GO:0005345">
    <property type="term" value="F:purine nucleobase transmembrane transporter activity"/>
    <property type="evidence" value="ECO:0007669"/>
    <property type="project" value="UniProtKB-ARBA"/>
</dbReference>
<feature type="transmembrane region" description="Helical" evidence="7">
    <location>
        <begin position="43"/>
        <end position="67"/>
    </location>
</feature>
<evidence type="ECO:0000313" key="9">
    <source>
        <dbReference type="Proteomes" id="UP000215914"/>
    </source>
</evidence>
<gene>
    <name evidence="8" type="ORF">HannXRQ_Chr02g0040351</name>
</gene>
<dbReference type="Proteomes" id="UP000215914">
    <property type="component" value="Chromosome 2"/>
</dbReference>
<dbReference type="InterPro" id="IPR037185">
    <property type="entry name" value="EmrE-like"/>
</dbReference>
<keyword evidence="5 7" id="KW-1133">Transmembrane helix</keyword>
<protein>
    <submittedName>
        <fullName evidence="8">Putative purine permease, plant</fullName>
    </submittedName>
</protein>
<evidence type="ECO:0000256" key="5">
    <source>
        <dbReference type="ARBA" id="ARBA00022989"/>
    </source>
</evidence>
<reference evidence="9" key="1">
    <citation type="journal article" date="2017" name="Nature">
        <title>The sunflower genome provides insights into oil metabolism, flowering and Asterid evolution.</title>
        <authorList>
            <person name="Badouin H."/>
            <person name="Gouzy J."/>
            <person name="Grassa C.J."/>
            <person name="Murat F."/>
            <person name="Staton S.E."/>
            <person name="Cottret L."/>
            <person name="Lelandais-Briere C."/>
            <person name="Owens G.L."/>
            <person name="Carrere S."/>
            <person name="Mayjonade B."/>
            <person name="Legrand L."/>
            <person name="Gill N."/>
            <person name="Kane N.C."/>
            <person name="Bowers J.E."/>
            <person name="Hubner S."/>
            <person name="Bellec A."/>
            <person name="Berard A."/>
            <person name="Berges H."/>
            <person name="Blanchet N."/>
            <person name="Boniface M.C."/>
            <person name="Brunel D."/>
            <person name="Catrice O."/>
            <person name="Chaidir N."/>
            <person name="Claudel C."/>
            <person name="Donnadieu C."/>
            <person name="Faraut T."/>
            <person name="Fievet G."/>
            <person name="Helmstetter N."/>
            <person name="King M."/>
            <person name="Knapp S.J."/>
            <person name="Lai Z."/>
            <person name="Le Paslier M.C."/>
            <person name="Lippi Y."/>
            <person name="Lorenzon L."/>
            <person name="Mandel J.R."/>
            <person name="Marage G."/>
            <person name="Marchand G."/>
            <person name="Marquand E."/>
            <person name="Bret-Mestries E."/>
            <person name="Morien E."/>
            <person name="Nambeesan S."/>
            <person name="Nguyen T."/>
            <person name="Pegot-Espagnet P."/>
            <person name="Pouilly N."/>
            <person name="Raftis F."/>
            <person name="Sallet E."/>
            <person name="Schiex T."/>
            <person name="Thomas J."/>
            <person name="Vandecasteele C."/>
            <person name="Vares D."/>
            <person name="Vear F."/>
            <person name="Vautrin S."/>
            <person name="Crespi M."/>
            <person name="Mangin B."/>
            <person name="Burke J.M."/>
            <person name="Salse J."/>
            <person name="Munos S."/>
            <person name="Vincourt P."/>
            <person name="Rieseberg L.H."/>
            <person name="Langlade N.B."/>
        </authorList>
    </citation>
    <scope>NUCLEOTIDE SEQUENCE [LARGE SCALE GENOMIC DNA]</scope>
    <source>
        <strain evidence="9">cv. SF193</strain>
    </source>
</reference>
<dbReference type="Pfam" id="PF16913">
    <property type="entry name" value="PUNUT"/>
    <property type="match status" value="1"/>
</dbReference>
<evidence type="ECO:0000256" key="2">
    <source>
        <dbReference type="ARBA" id="ARBA00006213"/>
    </source>
</evidence>
<dbReference type="OMA" id="PNGNCKM"/>
<feature type="transmembrane region" description="Helical" evidence="7">
    <location>
        <begin position="88"/>
        <end position="107"/>
    </location>
</feature>
<evidence type="ECO:0000256" key="1">
    <source>
        <dbReference type="ARBA" id="ARBA00004141"/>
    </source>
</evidence>
<name>A0A251VED5_HELAN</name>
<evidence type="ECO:0000313" key="8">
    <source>
        <dbReference type="EMBL" id="OTG33955.1"/>
    </source>
</evidence>
<feature type="transmembrane region" description="Helical" evidence="7">
    <location>
        <begin position="12"/>
        <end position="37"/>
    </location>
</feature>
<feature type="transmembrane region" description="Helical" evidence="7">
    <location>
        <begin position="145"/>
        <end position="164"/>
    </location>
</feature>
<dbReference type="InterPro" id="IPR030182">
    <property type="entry name" value="PUP_plant"/>
</dbReference>
<keyword evidence="3" id="KW-0813">Transport</keyword>
<evidence type="ECO:0000256" key="7">
    <source>
        <dbReference type="SAM" id="Phobius"/>
    </source>
</evidence>
<proteinExistence type="inferred from homology"/>
<sequence length="181" mass="20001">MTTEVSLFARRTLLIINCLLLSIGTCGAPLIMRLYFIHGGNRVWLSSVLQTAGFPFIIVVLIVLYFCRSAAAKNQNNKTTKLFYMRPRLFLAAVFIGLITGLDNYLYAYGVARLPVSTSSLIIASQLAFTAFFAYLLVKLKFTPYSVNAVVLLTVGAGGLALHTSSDRPEGRVRRSIRWGL</sequence>
<comment type="similarity">
    <text evidence="2">Belongs to the purine permeases (TC 2.A.7.14) family.</text>
</comment>
<organism evidence="8 9">
    <name type="scientific">Helianthus annuus</name>
    <name type="common">Common sunflower</name>
    <dbReference type="NCBI Taxonomy" id="4232"/>
    <lineage>
        <taxon>Eukaryota</taxon>
        <taxon>Viridiplantae</taxon>
        <taxon>Streptophyta</taxon>
        <taxon>Embryophyta</taxon>
        <taxon>Tracheophyta</taxon>
        <taxon>Spermatophyta</taxon>
        <taxon>Magnoliopsida</taxon>
        <taxon>eudicotyledons</taxon>
        <taxon>Gunneridae</taxon>
        <taxon>Pentapetalae</taxon>
        <taxon>asterids</taxon>
        <taxon>campanulids</taxon>
        <taxon>Asterales</taxon>
        <taxon>Asteraceae</taxon>
        <taxon>Asteroideae</taxon>
        <taxon>Heliantheae alliance</taxon>
        <taxon>Heliantheae</taxon>
        <taxon>Helianthus</taxon>
    </lineage>
</organism>
<comment type="subcellular location">
    <subcellularLocation>
        <location evidence="1">Membrane</location>
        <topology evidence="1">Multi-pass membrane protein</topology>
    </subcellularLocation>
</comment>
<keyword evidence="9" id="KW-1185">Reference proteome</keyword>
<keyword evidence="4 7" id="KW-0812">Transmembrane</keyword>
<keyword evidence="6 7" id="KW-0472">Membrane</keyword>